<keyword evidence="17" id="KW-0812">Transmembrane</keyword>
<dbReference type="InterPro" id="IPR011712">
    <property type="entry name" value="Sig_transdc_His_kin_sub3_dim/P"/>
</dbReference>
<keyword evidence="17" id="KW-1133">Transmembrane helix</keyword>
<evidence type="ECO:0000256" key="2">
    <source>
        <dbReference type="ARBA" id="ARBA00001966"/>
    </source>
</evidence>
<keyword evidence="12" id="KW-0902">Two-component regulatory system</keyword>
<keyword evidence="6" id="KW-0004">4Fe-4S</keyword>
<dbReference type="CDD" id="cd16917">
    <property type="entry name" value="HATPase_UhpB-NarQ-NarX-like"/>
    <property type="match status" value="1"/>
</dbReference>
<feature type="transmembrane region" description="Helical" evidence="17">
    <location>
        <begin position="117"/>
        <end position="137"/>
    </location>
</feature>
<evidence type="ECO:0000256" key="10">
    <source>
        <dbReference type="ARBA" id="ARBA00022777"/>
    </source>
</evidence>
<evidence type="ECO:0000259" key="18">
    <source>
        <dbReference type="PROSITE" id="PS50109"/>
    </source>
</evidence>
<keyword evidence="13" id="KW-0411">Iron-sulfur</keyword>
<organism evidence="19 20">
    <name type="scientific">Rhodococcus maanshanensis</name>
    <dbReference type="NCBI Taxonomy" id="183556"/>
    <lineage>
        <taxon>Bacteria</taxon>
        <taxon>Bacillati</taxon>
        <taxon>Actinomycetota</taxon>
        <taxon>Actinomycetes</taxon>
        <taxon>Mycobacteriales</taxon>
        <taxon>Nocardiaceae</taxon>
        <taxon>Rhodococcus</taxon>
    </lineage>
</organism>
<evidence type="ECO:0000256" key="4">
    <source>
        <dbReference type="ARBA" id="ARBA00012438"/>
    </source>
</evidence>
<feature type="coiled-coil region" evidence="16">
    <location>
        <begin position="174"/>
        <end position="208"/>
    </location>
</feature>
<dbReference type="GO" id="GO:0005737">
    <property type="term" value="C:cytoplasm"/>
    <property type="evidence" value="ECO:0007669"/>
    <property type="project" value="UniProtKB-SubCell"/>
</dbReference>
<evidence type="ECO:0000256" key="15">
    <source>
        <dbReference type="ARBA" id="ARBA00030800"/>
    </source>
</evidence>
<comment type="function">
    <text evidence="14">Member of the two-component regulatory system NreB/NreC involved in the control of dissimilatory nitrate/nitrite reduction in response to oxygen. NreB functions as a direct oxygen sensor histidine kinase which is autophosphorylated, in the absence of oxygen, probably at the conserved histidine residue, and transfers its phosphate group probably to a conserved aspartate residue of NreC. NreB/NreC activates the expression of the nitrate (narGHJI) and nitrite (nir) reductase operons, as well as the putative nitrate transporter gene narT.</text>
</comment>
<dbReference type="GO" id="GO:0046983">
    <property type="term" value="F:protein dimerization activity"/>
    <property type="evidence" value="ECO:0007669"/>
    <property type="project" value="InterPro"/>
</dbReference>
<proteinExistence type="predicted"/>
<dbReference type="PANTHER" id="PTHR24421">
    <property type="entry name" value="NITRATE/NITRITE SENSOR PROTEIN NARX-RELATED"/>
    <property type="match status" value="1"/>
</dbReference>
<dbReference type="PROSITE" id="PS50109">
    <property type="entry name" value="HIS_KIN"/>
    <property type="match status" value="1"/>
</dbReference>
<comment type="catalytic activity">
    <reaction evidence="1">
        <text>ATP + protein L-histidine = ADP + protein N-phospho-L-histidine.</text>
        <dbReference type="EC" id="2.7.13.3"/>
    </reaction>
</comment>
<comment type="cofactor">
    <cofactor evidence="2">
        <name>[4Fe-4S] cluster</name>
        <dbReference type="ChEBI" id="CHEBI:49883"/>
    </cofactor>
</comment>
<reference evidence="20" key="1">
    <citation type="submission" date="2016-10" db="EMBL/GenBank/DDBJ databases">
        <authorList>
            <person name="Varghese N."/>
            <person name="Submissions S."/>
        </authorList>
    </citation>
    <scope>NUCLEOTIDE SEQUENCE [LARGE SCALE GENOMIC DNA]</scope>
    <source>
        <strain evidence="20">DSM 44675</strain>
    </source>
</reference>
<dbReference type="InterPro" id="IPR017205">
    <property type="entry name" value="Sig_transdc_His_kinase_ChrS"/>
</dbReference>
<accession>A0A1H7Y3D1</accession>
<dbReference type="Pfam" id="PF07730">
    <property type="entry name" value="HisKA_3"/>
    <property type="match status" value="1"/>
</dbReference>
<dbReference type="PRINTS" id="PR00344">
    <property type="entry name" value="BCTRLSENSOR"/>
</dbReference>
<evidence type="ECO:0000256" key="9">
    <source>
        <dbReference type="ARBA" id="ARBA00022723"/>
    </source>
</evidence>
<feature type="domain" description="Histidine kinase" evidence="18">
    <location>
        <begin position="312"/>
        <end position="401"/>
    </location>
</feature>
<evidence type="ECO:0000256" key="1">
    <source>
        <dbReference type="ARBA" id="ARBA00000085"/>
    </source>
</evidence>
<evidence type="ECO:0000256" key="12">
    <source>
        <dbReference type="ARBA" id="ARBA00023012"/>
    </source>
</evidence>
<keyword evidence="16" id="KW-0175">Coiled coil</keyword>
<protein>
    <recommendedName>
        <fullName evidence="5">Oxygen sensor histidine kinase NreB</fullName>
        <ecNumber evidence="4">2.7.13.3</ecNumber>
    </recommendedName>
    <alternativeName>
        <fullName evidence="15">Nitrogen regulation protein B</fullName>
    </alternativeName>
</protein>
<sequence>MLLPEYRHARGTTPVLRIMQFGAHGLFLVLLAVGTARAAVDEPNPLPAFVLAAAVLVWYLLGVWFARRAAEATGRDWYGPLWLGVLVLGWLGLSLLAAGFVWVAFPLFFLCFHLLSTRVALAATVAITAVVIAATLWHGSSNTVASFLGPIFGATAAAGMALIYQQLLRDTQQRQRLLDELTRSHDELLSAQDELAALQREAGAVAERARLAKDIHDTLAQGFSSIVLLARAGQRGDDPKAVLVQIAETAQDNLGEARRVVGALTPSALEDASLESALGRQLAQLGTHTGIAGLLHVEGDPLPLPMDFDVALLRVAQSALANVRLHSRAENVRVTLSYDQDEVRLDVVDDGVGFDPASVVDPASFGLRAMRDRLETLGGSLVVESAPGDGTALAATLPVSGAQS</sequence>
<dbReference type="Pfam" id="PF02518">
    <property type="entry name" value="HATPase_c"/>
    <property type="match status" value="1"/>
</dbReference>
<evidence type="ECO:0000256" key="6">
    <source>
        <dbReference type="ARBA" id="ARBA00022485"/>
    </source>
</evidence>
<dbReference type="OrthoDB" id="144293at2"/>
<dbReference type="AlphaFoldDB" id="A0A1H7Y3D1"/>
<dbReference type="Proteomes" id="UP000198677">
    <property type="component" value="Unassembled WGS sequence"/>
</dbReference>
<evidence type="ECO:0000256" key="14">
    <source>
        <dbReference type="ARBA" id="ARBA00024827"/>
    </source>
</evidence>
<dbReference type="EC" id="2.7.13.3" evidence="4"/>
<keyword evidence="11" id="KW-0408">Iron</keyword>
<dbReference type="InterPro" id="IPR050482">
    <property type="entry name" value="Sensor_HK_TwoCompSys"/>
</dbReference>
<evidence type="ECO:0000256" key="3">
    <source>
        <dbReference type="ARBA" id="ARBA00004496"/>
    </source>
</evidence>
<evidence type="ECO:0000313" key="20">
    <source>
        <dbReference type="Proteomes" id="UP000198677"/>
    </source>
</evidence>
<dbReference type="InterPro" id="IPR004358">
    <property type="entry name" value="Sig_transdc_His_kin-like_C"/>
</dbReference>
<feature type="transmembrane region" description="Helical" evidence="17">
    <location>
        <begin position="46"/>
        <end position="66"/>
    </location>
</feature>
<dbReference type="Gene3D" id="3.30.565.10">
    <property type="entry name" value="Histidine kinase-like ATPase, C-terminal domain"/>
    <property type="match status" value="1"/>
</dbReference>
<feature type="transmembrane region" description="Helical" evidence="17">
    <location>
        <begin position="78"/>
        <end position="105"/>
    </location>
</feature>
<evidence type="ECO:0000256" key="13">
    <source>
        <dbReference type="ARBA" id="ARBA00023014"/>
    </source>
</evidence>
<keyword evidence="17" id="KW-0472">Membrane</keyword>
<keyword evidence="20" id="KW-1185">Reference proteome</keyword>
<evidence type="ECO:0000256" key="8">
    <source>
        <dbReference type="ARBA" id="ARBA00022679"/>
    </source>
</evidence>
<gene>
    <name evidence="19" type="ORF">SAMN05444583_13625</name>
</gene>
<evidence type="ECO:0000256" key="11">
    <source>
        <dbReference type="ARBA" id="ARBA00023004"/>
    </source>
</evidence>
<dbReference type="SUPFAM" id="SSF55874">
    <property type="entry name" value="ATPase domain of HSP90 chaperone/DNA topoisomerase II/histidine kinase"/>
    <property type="match status" value="1"/>
</dbReference>
<keyword evidence="7" id="KW-0963">Cytoplasm</keyword>
<feature type="transmembrane region" description="Helical" evidence="17">
    <location>
        <begin position="144"/>
        <end position="164"/>
    </location>
</feature>
<dbReference type="EMBL" id="FOAW01000036">
    <property type="protein sequence ID" value="SEM40493.1"/>
    <property type="molecule type" value="Genomic_DNA"/>
</dbReference>
<evidence type="ECO:0000256" key="16">
    <source>
        <dbReference type="SAM" id="Coils"/>
    </source>
</evidence>
<dbReference type="GO" id="GO:0046872">
    <property type="term" value="F:metal ion binding"/>
    <property type="evidence" value="ECO:0007669"/>
    <property type="project" value="UniProtKB-KW"/>
</dbReference>
<comment type="subcellular location">
    <subcellularLocation>
        <location evidence="3">Cytoplasm</location>
    </subcellularLocation>
</comment>
<evidence type="ECO:0000256" key="7">
    <source>
        <dbReference type="ARBA" id="ARBA00022490"/>
    </source>
</evidence>
<dbReference type="PANTHER" id="PTHR24421:SF62">
    <property type="entry name" value="SENSORY TRANSDUCTION HISTIDINE KINASE"/>
    <property type="match status" value="1"/>
</dbReference>
<evidence type="ECO:0000256" key="17">
    <source>
        <dbReference type="SAM" id="Phobius"/>
    </source>
</evidence>
<dbReference type="InterPro" id="IPR003594">
    <property type="entry name" value="HATPase_dom"/>
</dbReference>
<dbReference type="GO" id="GO:0016020">
    <property type="term" value="C:membrane"/>
    <property type="evidence" value="ECO:0007669"/>
    <property type="project" value="InterPro"/>
</dbReference>
<dbReference type="Gene3D" id="1.20.5.1930">
    <property type="match status" value="1"/>
</dbReference>
<keyword evidence="9" id="KW-0479">Metal-binding</keyword>
<dbReference type="RefSeq" id="WP_072754230.1">
    <property type="nucleotide sequence ID" value="NZ_FOAW01000036.1"/>
</dbReference>
<keyword evidence="8" id="KW-0808">Transferase</keyword>
<evidence type="ECO:0000256" key="5">
    <source>
        <dbReference type="ARBA" id="ARBA00017322"/>
    </source>
</evidence>
<dbReference type="PIRSF" id="PIRSF037434">
    <property type="entry name" value="STHK_ChrS"/>
    <property type="match status" value="1"/>
</dbReference>
<evidence type="ECO:0000313" key="19">
    <source>
        <dbReference type="EMBL" id="SEM40493.1"/>
    </source>
</evidence>
<feature type="transmembrane region" description="Helical" evidence="17">
    <location>
        <begin position="21"/>
        <end position="40"/>
    </location>
</feature>
<dbReference type="GO" id="GO:0000155">
    <property type="term" value="F:phosphorelay sensor kinase activity"/>
    <property type="evidence" value="ECO:0007669"/>
    <property type="project" value="InterPro"/>
</dbReference>
<dbReference type="GO" id="GO:0051539">
    <property type="term" value="F:4 iron, 4 sulfur cluster binding"/>
    <property type="evidence" value="ECO:0007669"/>
    <property type="project" value="UniProtKB-KW"/>
</dbReference>
<dbReference type="InterPro" id="IPR036890">
    <property type="entry name" value="HATPase_C_sf"/>
</dbReference>
<keyword evidence="10 19" id="KW-0418">Kinase</keyword>
<dbReference type="InterPro" id="IPR005467">
    <property type="entry name" value="His_kinase_dom"/>
</dbReference>
<name>A0A1H7Y3D1_9NOCA</name>